<evidence type="ECO:0000256" key="4">
    <source>
        <dbReference type="ARBA" id="ARBA00022692"/>
    </source>
</evidence>
<name>A0A2K8KYQ5_MARES</name>
<keyword evidence="11" id="KW-1185">Reference proteome</keyword>
<evidence type="ECO:0000256" key="8">
    <source>
        <dbReference type="SAM" id="Phobius"/>
    </source>
</evidence>
<dbReference type="GO" id="GO:0005886">
    <property type="term" value="C:plasma membrane"/>
    <property type="evidence" value="ECO:0007669"/>
    <property type="project" value="TreeGrafter"/>
</dbReference>
<accession>A0A2K8KYQ5</accession>
<evidence type="ECO:0000259" key="9">
    <source>
        <dbReference type="Pfam" id="PF00535"/>
    </source>
</evidence>
<dbReference type="InterPro" id="IPR029044">
    <property type="entry name" value="Nucleotide-diphossugar_trans"/>
</dbReference>
<evidence type="ECO:0000256" key="7">
    <source>
        <dbReference type="ARBA" id="ARBA00023136"/>
    </source>
</evidence>
<evidence type="ECO:0000313" key="11">
    <source>
        <dbReference type="Proteomes" id="UP000231701"/>
    </source>
</evidence>
<dbReference type="AlphaFoldDB" id="A0A2K8KYQ5"/>
<organism evidence="10 11">
    <name type="scientific">Mariprofundus aestuarium</name>
    <dbReference type="NCBI Taxonomy" id="1921086"/>
    <lineage>
        <taxon>Bacteria</taxon>
        <taxon>Pseudomonadati</taxon>
        <taxon>Pseudomonadota</taxon>
        <taxon>Candidatius Mariprofundia</taxon>
        <taxon>Mariprofundales</taxon>
        <taxon>Mariprofundaceae</taxon>
        <taxon>Mariprofundus</taxon>
    </lineage>
</organism>
<dbReference type="RefSeq" id="WP_198507038.1">
    <property type="nucleotide sequence ID" value="NZ_CP018799.1"/>
</dbReference>
<gene>
    <name evidence="10" type="ORF">Ga0123461_1702</name>
</gene>
<keyword evidence="5" id="KW-0448">Lipopolysaccharide biosynthesis</keyword>
<dbReference type="PANTHER" id="PTHR48090:SF3">
    <property type="entry name" value="UNDECAPRENYL-PHOSPHATE 4-DEOXY-4-FORMAMIDO-L-ARABINOSE TRANSFERASE"/>
    <property type="match status" value="1"/>
</dbReference>
<dbReference type="GO" id="GO:0099621">
    <property type="term" value="F:undecaprenyl-phosphate 4-deoxy-4-formamido-L-arabinose transferase activity"/>
    <property type="evidence" value="ECO:0007669"/>
    <property type="project" value="TreeGrafter"/>
</dbReference>
<keyword evidence="7 8" id="KW-0472">Membrane</keyword>
<evidence type="ECO:0000256" key="2">
    <source>
        <dbReference type="ARBA" id="ARBA00022676"/>
    </source>
</evidence>
<dbReference type="Gene3D" id="3.90.550.10">
    <property type="entry name" value="Spore Coat Polysaccharide Biosynthesis Protein SpsA, Chain A"/>
    <property type="match status" value="1"/>
</dbReference>
<dbReference type="CDD" id="cd04187">
    <property type="entry name" value="DPM1_like_bac"/>
    <property type="match status" value="1"/>
</dbReference>
<proteinExistence type="predicted"/>
<evidence type="ECO:0000256" key="5">
    <source>
        <dbReference type="ARBA" id="ARBA00022985"/>
    </source>
</evidence>
<protein>
    <submittedName>
        <fullName evidence="10">Glycosyltransferase involved in cell wall bisynthesis</fullName>
    </submittedName>
</protein>
<feature type="transmembrane region" description="Helical" evidence="8">
    <location>
        <begin position="233"/>
        <end position="251"/>
    </location>
</feature>
<dbReference type="InterPro" id="IPR050256">
    <property type="entry name" value="Glycosyltransferase_2"/>
</dbReference>
<feature type="transmembrane region" description="Helical" evidence="8">
    <location>
        <begin position="271"/>
        <end position="292"/>
    </location>
</feature>
<dbReference type="EMBL" id="CP018799">
    <property type="protein sequence ID" value="ATX80115.1"/>
    <property type="molecule type" value="Genomic_DNA"/>
</dbReference>
<evidence type="ECO:0000256" key="1">
    <source>
        <dbReference type="ARBA" id="ARBA00022475"/>
    </source>
</evidence>
<dbReference type="GO" id="GO:0009103">
    <property type="term" value="P:lipopolysaccharide biosynthetic process"/>
    <property type="evidence" value="ECO:0007669"/>
    <property type="project" value="UniProtKB-KW"/>
</dbReference>
<evidence type="ECO:0000256" key="6">
    <source>
        <dbReference type="ARBA" id="ARBA00022989"/>
    </source>
</evidence>
<dbReference type="PANTHER" id="PTHR48090">
    <property type="entry name" value="UNDECAPRENYL-PHOSPHATE 4-DEOXY-4-FORMAMIDO-L-ARABINOSE TRANSFERASE-RELATED"/>
    <property type="match status" value="1"/>
</dbReference>
<feature type="transmembrane region" description="Helical" evidence="8">
    <location>
        <begin position="208"/>
        <end position="226"/>
    </location>
</feature>
<keyword evidence="1" id="KW-1003">Cell membrane</keyword>
<evidence type="ECO:0000256" key="3">
    <source>
        <dbReference type="ARBA" id="ARBA00022679"/>
    </source>
</evidence>
<keyword evidence="6 8" id="KW-1133">Transmembrane helix</keyword>
<reference evidence="10 11" key="1">
    <citation type="submission" date="2016-12" db="EMBL/GenBank/DDBJ databases">
        <title>Isolation and genomic insights into novel planktonic Zetaproteobacteria from stratified waters of the Chesapeake Bay.</title>
        <authorList>
            <person name="McAllister S.M."/>
            <person name="Kato S."/>
            <person name="Chan C.S."/>
            <person name="Chiu B.K."/>
            <person name="Field E.K."/>
        </authorList>
    </citation>
    <scope>NUCLEOTIDE SEQUENCE [LARGE SCALE GENOMIC DNA]</scope>
    <source>
        <strain evidence="10 11">CP-5</strain>
    </source>
</reference>
<feature type="domain" description="Glycosyltransferase 2-like" evidence="9">
    <location>
        <begin position="6"/>
        <end position="170"/>
    </location>
</feature>
<dbReference type="SUPFAM" id="SSF53448">
    <property type="entry name" value="Nucleotide-diphospho-sugar transferases"/>
    <property type="match status" value="1"/>
</dbReference>
<sequence length="315" mass="35514">MAEMISIVVPVYREEDNVPLLVAEVAAKLSDCDFDYELILVDDGSDDGTVEAVKKARATDERVVLVQLRRNYGQTAAMSAGFERARGQYVVYMDGDLQTDPADIPKLLARLKMDKLDMVNGWRKDRQDASLSRNFPSKIANALIRRSTNVRMHDYGCPMKLMRVDVAKNLRIYGEQHRFLPALASQYGAKLGEEVVTHRPRQFGESKYGIGRTVRVVVDLLLILFFQRFTDRPLQLFGPAGLISLASGLFIDLWLTMDKIIFGADLAARPMLQLGSLLIVTGILLFGIGLMLEMQARTYYEATGRRHYSVRSEDE</sequence>
<dbReference type="InterPro" id="IPR001173">
    <property type="entry name" value="Glyco_trans_2-like"/>
</dbReference>
<dbReference type="Proteomes" id="UP000231701">
    <property type="component" value="Chromosome"/>
</dbReference>
<evidence type="ECO:0000313" key="10">
    <source>
        <dbReference type="EMBL" id="ATX80115.1"/>
    </source>
</evidence>
<keyword evidence="3 10" id="KW-0808">Transferase</keyword>
<keyword evidence="4 8" id="KW-0812">Transmembrane</keyword>
<keyword evidence="2" id="KW-0328">Glycosyltransferase</keyword>
<dbReference type="KEGG" id="maes:Ga0123461_1702"/>
<dbReference type="Pfam" id="PF00535">
    <property type="entry name" value="Glycos_transf_2"/>
    <property type="match status" value="1"/>
</dbReference>